<protein>
    <submittedName>
        <fullName evidence="1">Putative ovule protein</fullName>
    </submittedName>
</protein>
<dbReference type="EMBL" id="GEDG01028707">
    <property type="protein sequence ID" value="JAP13008.1"/>
    <property type="molecule type" value="Transcribed_RNA"/>
</dbReference>
<organism evidence="1">
    <name type="scientific">Solanum chacoense</name>
    <name type="common">Chaco potato</name>
    <dbReference type="NCBI Taxonomy" id="4108"/>
    <lineage>
        <taxon>Eukaryota</taxon>
        <taxon>Viridiplantae</taxon>
        <taxon>Streptophyta</taxon>
        <taxon>Embryophyta</taxon>
        <taxon>Tracheophyta</taxon>
        <taxon>Spermatophyta</taxon>
        <taxon>Magnoliopsida</taxon>
        <taxon>eudicotyledons</taxon>
        <taxon>Gunneridae</taxon>
        <taxon>Pentapetalae</taxon>
        <taxon>asterids</taxon>
        <taxon>lamiids</taxon>
        <taxon>Solanales</taxon>
        <taxon>Solanaceae</taxon>
        <taxon>Solanoideae</taxon>
        <taxon>Solaneae</taxon>
        <taxon>Solanum</taxon>
    </lineage>
</organism>
<evidence type="ECO:0000313" key="1">
    <source>
        <dbReference type="EMBL" id="JAP13008.1"/>
    </source>
</evidence>
<dbReference type="AlphaFoldDB" id="A0A0V0GZX9"/>
<proteinExistence type="predicted"/>
<accession>A0A0V0GZX9</accession>
<sequence>MTYKSMTSPSARKMSAYNIVTISFPAMLLVENKEELGLIQKGIYKLFLAAKHFSTKRHSIE</sequence>
<reference evidence="1" key="1">
    <citation type="submission" date="2015-12" db="EMBL/GenBank/DDBJ databases">
        <title>Gene expression during late stages of embryo sac development: a critical building block for successful pollen-pistil interactions.</title>
        <authorList>
            <person name="Liu Y."/>
            <person name="Joly V."/>
            <person name="Sabar M."/>
            <person name="Matton D.P."/>
        </authorList>
    </citation>
    <scope>NUCLEOTIDE SEQUENCE</scope>
</reference>
<name>A0A0V0GZX9_SOLCH</name>